<dbReference type="PANTHER" id="PTHR42994:SF2">
    <property type="entry name" value="PEPTIDASE"/>
    <property type="match status" value="1"/>
</dbReference>
<dbReference type="GO" id="GO:0016787">
    <property type="term" value="F:hydrolase activity"/>
    <property type="evidence" value="ECO:0007669"/>
    <property type="project" value="InterPro"/>
</dbReference>
<comment type="cofactor">
    <cofactor evidence="1">
        <name>Zn(2+)</name>
        <dbReference type="ChEBI" id="CHEBI:29105"/>
    </cofactor>
</comment>
<dbReference type="EMBL" id="SLWV01000002">
    <property type="protein sequence ID" value="TCO79411.1"/>
    <property type="molecule type" value="Genomic_DNA"/>
</dbReference>
<dbReference type="Proteomes" id="UP000294919">
    <property type="component" value="Unassembled WGS sequence"/>
</dbReference>
<evidence type="ECO:0000313" key="3">
    <source>
        <dbReference type="Proteomes" id="UP000294919"/>
    </source>
</evidence>
<dbReference type="Gene3D" id="3.40.630.10">
    <property type="entry name" value="Zn peptidases"/>
    <property type="match status" value="1"/>
</dbReference>
<comment type="caution">
    <text evidence="2">The sequence shown here is derived from an EMBL/GenBank/DDBJ whole genome shotgun (WGS) entry which is preliminary data.</text>
</comment>
<dbReference type="AlphaFoldDB" id="A0A4R2KXS2"/>
<proteinExistence type="predicted"/>
<dbReference type="InterPro" id="IPR012166">
    <property type="entry name" value="Uncharacterised_RocB"/>
</dbReference>
<evidence type="ECO:0000256" key="1">
    <source>
        <dbReference type="ARBA" id="ARBA00001947"/>
    </source>
</evidence>
<evidence type="ECO:0000313" key="2">
    <source>
        <dbReference type="EMBL" id="TCO79411.1"/>
    </source>
</evidence>
<dbReference type="PANTHER" id="PTHR42994">
    <property type="entry name" value="PEPTIDASE T"/>
    <property type="match status" value="1"/>
</dbReference>
<gene>
    <name evidence="2" type="ORF">EV214_102130</name>
</gene>
<sequence>MLKWKDAEGLKGLALKLVGQNSISGTKTEVAMARLIYDLLSGVPYFEENSQNLFLGRVEDDFLERNFVAALVEGKGKSKDTLVLVGHLDTVDIQDFGPLKDYAFDPVEYTKKLDPDELYKDAREDLLSGEWLFGRGLQDMKTGVAWQMALLEEYSEINDFDGNLLFLAVPDEESNSAGMLSAIPFINKLVEEKNLNPIAALNCEPNFGAYPGDNNKYIYSGTVGKLLPGFYFVGKETHVGECLAGVNVNLIASEFMSRLEVNTDLSDEVEGEVTVPPTCLRYKDSKELYSAQTPITSIAYYNLQTMQMSPKQAFEKLKKIGEEAIYAAIEKVKVQGEKYKNMSGLPVEIPAYNPKVISYTELYEMAKKEHGEKLDQHIEKCLNEWKKDKSLDERDLSTKLVAEVHSFSPDREPMIVIFFAPPYYPHVGFKGKNPFENKIAEIVDRLIEKAKKDFDEKILKQKYFQGLCDLSYFALQDAEVVIDYLIPNTPTWGVRYKLPIEAMKKLNLPVLNFGPHGKDAHKFTERILLKYSYETGPKLLRFLVNEIFSA</sequence>
<organism evidence="2 3">
    <name type="scientific">Marinisporobacter balticus</name>
    <dbReference type="NCBI Taxonomy" id="2018667"/>
    <lineage>
        <taxon>Bacteria</taxon>
        <taxon>Bacillati</taxon>
        <taxon>Bacillota</taxon>
        <taxon>Clostridia</taxon>
        <taxon>Peptostreptococcales</taxon>
        <taxon>Thermotaleaceae</taxon>
        <taxon>Marinisporobacter</taxon>
    </lineage>
</organism>
<name>A0A4R2KXS2_9FIRM</name>
<dbReference type="RefSeq" id="WP_132242274.1">
    <property type="nucleotide sequence ID" value="NZ_SLWV01000002.1"/>
</dbReference>
<dbReference type="SUPFAM" id="SSF53187">
    <property type="entry name" value="Zn-dependent exopeptidases"/>
    <property type="match status" value="1"/>
</dbReference>
<dbReference type="OrthoDB" id="9815360at2"/>
<reference evidence="2 3" key="1">
    <citation type="submission" date="2019-03" db="EMBL/GenBank/DDBJ databases">
        <title>Genomic Encyclopedia of Type Strains, Phase IV (KMG-IV): sequencing the most valuable type-strain genomes for metagenomic binning, comparative biology and taxonomic classification.</title>
        <authorList>
            <person name="Goeker M."/>
        </authorList>
    </citation>
    <scope>NUCLEOTIDE SEQUENCE [LARGE SCALE GENOMIC DNA]</scope>
    <source>
        <strain evidence="2 3">DSM 102940</strain>
    </source>
</reference>
<accession>A0A4R2KXS2</accession>
<dbReference type="Pfam" id="PF01546">
    <property type="entry name" value="Peptidase_M20"/>
    <property type="match status" value="1"/>
</dbReference>
<dbReference type="InterPro" id="IPR002933">
    <property type="entry name" value="Peptidase_M20"/>
</dbReference>
<keyword evidence="3" id="KW-1185">Reference proteome</keyword>
<dbReference type="PIRSF" id="PIRSF010386">
    <property type="entry name" value="RocB"/>
    <property type="match status" value="1"/>
</dbReference>
<protein>
    <submittedName>
        <fullName evidence="2">Arginine utilization protein RocB</fullName>
    </submittedName>
</protein>